<feature type="region of interest" description="Disordered" evidence="1">
    <location>
        <begin position="52"/>
        <end position="76"/>
    </location>
</feature>
<proteinExistence type="predicted"/>
<dbReference type="Proteomes" id="UP000007136">
    <property type="component" value="Chromosome"/>
</dbReference>
<dbReference type="KEGG" id="mpo:Mpop_3798"/>
<feature type="compositionally biased region" description="Basic and acidic residues" evidence="1">
    <location>
        <begin position="53"/>
        <end position="64"/>
    </location>
</feature>
<feature type="compositionally biased region" description="Basic residues" evidence="1">
    <location>
        <begin position="1"/>
        <end position="10"/>
    </location>
</feature>
<evidence type="ECO:0000256" key="1">
    <source>
        <dbReference type="SAM" id="MobiDB-lite"/>
    </source>
</evidence>
<name>B1Z9G8_METPB</name>
<dbReference type="eggNOG" id="ENOG503124B">
    <property type="taxonomic scope" value="Bacteria"/>
</dbReference>
<dbReference type="AlphaFoldDB" id="B1Z9G8"/>
<reference evidence="2 3" key="1">
    <citation type="submission" date="2008-04" db="EMBL/GenBank/DDBJ databases">
        <title>Complete sequence of chromosome of Methylobacterium populi BJ001.</title>
        <authorList>
            <consortium name="US DOE Joint Genome Institute"/>
            <person name="Copeland A."/>
            <person name="Lucas S."/>
            <person name="Lapidus A."/>
            <person name="Glavina del Rio T."/>
            <person name="Dalin E."/>
            <person name="Tice H."/>
            <person name="Bruce D."/>
            <person name="Goodwin L."/>
            <person name="Pitluck S."/>
            <person name="Chertkov O."/>
            <person name="Brettin T."/>
            <person name="Detter J.C."/>
            <person name="Han C."/>
            <person name="Kuske C.R."/>
            <person name="Schmutz J."/>
            <person name="Larimer F."/>
            <person name="Land M."/>
            <person name="Hauser L."/>
            <person name="Kyrpides N."/>
            <person name="Mikhailova N."/>
            <person name="Marx C."/>
            <person name="Richardson P."/>
        </authorList>
    </citation>
    <scope>NUCLEOTIDE SEQUENCE [LARGE SCALE GENOMIC DNA]</scope>
    <source>
        <strain evidence="3">ATCC BAA-705 / NCIMB 13946 / BJ001</strain>
    </source>
</reference>
<organism evidence="2 3">
    <name type="scientific">Methylorubrum populi (strain ATCC BAA-705 / NCIMB 13946 / BJ001)</name>
    <name type="common">Methylobacterium populi</name>
    <dbReference type="NCBI Taxonomy" id="441620"/>
    <lineage>
        <taxon>Bacteria</taxon>
        <taxon>Pseudomonadati</taxon>
        <taxon>Pseudomonadota</taxon>
        <taxon>Alphaproteobacteria</taxon>
        <taxon>Hyphomicrobiales</taxon>
        <taxon>Methylobacteriaceae</taxon>
        <taxon>Methylorubrum</taxon>
    </lineage>
</organism>
<sequence>MLSRRSHCRRRLDPAPAHTTRRTTMNNDALKTLVAQGLAAMKNGGKVAAQVTDEIRNDARHPDLSRNAGRPTRPHK</sequence>
<dbReference type="EMBL" id="CP001029">
    <property type="protein sequence ID" value="ACB81932.1"/>
    <property type="molecule type" value="Genomic_DNA"/>
</dbReference>
<accession>B1Z9G8</accession>
<protein>
    <submittedName>
        <fullName evidence="2">Uncharacterized protein</fullName>
    </submittedName>
</protein>
<evidence type="ECO:0000313" key="3">
    <source>
        <dbReference type="Proteomes" id="UP000007136"/>
    </source>
</evidence>
<gene>
    <name evidence="2" type="ordered locus">Mpop_3798</name>
</gene>
<evidence type="ECO:0000313" key="2">
    <source>
        <dbReference type="EMBL" id="ACB81932.1"/>
    </source>
</evidence>
<dbReference type="HOGENOM" id="CLU_2650329_0_0_5"/>
<feature type="region of interest" description="Disordered" evidence="1">
    <location>
        <begin position="1"/>
        <end position="21"/>
    </location>
</feature>